<evidence type="ECO:0000313" key="1">
    <source>
        <dbReference type="EMBL" id="MEC0239510.1"/>
    </source>
</evidence>
<name>A0ABU6GIB7_9BACL</name>
<dbReference type="RefSeq" id="WP_326086700.1">
    <property type="nucleotide sequence ID" value="NZ_JARLKZ010000005.1"/>
</dbReference>
<gene>
    <name evidence="1" type="ORF">P4H66_06525</name>
</gene>
<reference evidence="1 2" key="1">
    <citation type="submission" date="2023-03" db="EMBL/GenBank/DDBJ databases">
        <title>Bacillus Genome Sequencing.</title>
        <authorList>
            <person name="Dunlap C."/>
        </authorList>
    </citation>
    <scope>NUCLEOTIDE SEQUENCE [LARGE SCALE GENOMIC DNA]</scope>
    <source>
        <strain evidence="1 2">BD-525</strain>
    </source>
</reference>
<comment type="caution">
    <text evidence="1">The sequence shown here is derived from an EMBL/GenBank/DDBJ whole genome shotgun (WGS) entry which is preliminary data.</text>
</comment>
<keyword evidence="2" id="KW-1185">Reference proteome</keyword>
<organism evidence="1 2">
    <name type="scientific">Paenibacillus dokdonensis</name>
    <dbReference type="NCBI Taxonomy" id="2567944"/>
    <lineage>
        <taxon>Bacteria</taxon>
        <taxon>Bacillati</taxon>
        <taxon>Bacillota</taxon>
        <taxon>Bacilli</taxon>
        <taxon>Bacillales</taxon>
        <taxon>Paenibacillaceae</taxon>
        <taxon>Paenibacillus</taxon>
    </lineage>
</organism>
<proteinExistence type="predicted"/>
<evidence type="ECO:0000313" key="2">
    <source>
        <dbReference type="Proteomes" id="UP001344632"/>
    </source>
</evidence>
<sequence>MNNHNFQQAFENQSDTTVHLVSGEFYQGICQENDSSTFKMVTSENQTITIPYWTVKRAVTQK</sequence>
<dbReference type="EMBL" id="JARLKZ010000005">
    <property type="protein sequence ID" value="MEC0239510.1"/>
    <property type="molecule type" value="Genomic_DNA"/>
</dbReference>
<accession>A0ABU6GIB7</accession>
<protein>
    <submittedName>
        <fullName evidence="1">Uncharacterized protein</fullName>
    </submittedName>
</protein>
<dbReference type="Proteomes" id="UP001344632">
    <property type="component" value="Unassembled WGS sequence"/>
</dbReference>